<dbReference type="EMBL" id="JACEFO010001669">
    <property type="protein sequence ID" value="KAF8722824.1"/>
    <property type="molecule type" value="Genomic_DNA"/>
</dbReference>
<gene>
    <name evidence="1" type="ORF">HU200_021952</name>
</gene>
<comment type="caution">
    <text evidence="1">The sequence shown here is derived from an EMBL/GenBank/DDBJ whole genome shotgun (WGS) entry which is preliminary data.</text>
</comment>
<evidence type="ECO:0000313" key="1">
    <source>
        <dbReference type="EMBL" id="KAF8722824.1"/>
    </source>
</evidence>
<accession>A0A835EVH0</accession>
<keyword evidence="2" id="KW-1185">Reference proteome</keyword>
<evidence type="ECO:0000313" key="2">
    <source>
        <dbReference type="Proteomes" id="UP000636709"/>
    </source>
</evidence>
<dbReference type="Proteomes" id="UP000636709">
    <property type="component" value="Unassembled WGS sequence"/>
</dbReference>
<protein>
    <submittedName>
        <fullName evidence="1">Uncharacterized protein</fullName>
    </submittedName>
</protein>
<sequence length="49" mass="5460">MCIAGQCDYFGHGMQNCYCCGDVHEKTNCHLTMEECKSNCPVCNPKCLP</sequence>
<reference evidence="1" key="1">
    <citation type="submission" date="2020-07" db="EMBL/GenBank/DDBJ databases">
        <title>Genome sequence and genetic diversity analysis of an under-domesticated orphan crop, white fonio (Digitaria exilis).</title>
        <authorList>
            <person name="Bennetzen J.L."/>
            <person name="Chen S."/>
            <person name="Ma X."/>
            <person name="Wang X."/>
            <person name="Yssel A.E.J."/>
            <person name="Chaluvadi S.R."/>
            <person name="Johnson M."/>
            <person name="Gangashetty P."/>
            <person name="Hamidou F."/>
            <person name="Sanogo M.D."/>
            <person name="Zwaenepoel A."/>
            <person name="Wallace J."/>
            <person name="Van De Peer Y."/>
            <person name="Van Deynze A."/>
        </authorList>
    </citation>
    <scope>NUCLEOTIDE SEQUENCE</scope>
    <source>
        <tissue evidence="1">Leaves</tissue>
    </source>
</reference>
<organism evidence="1 2">
    <name type="scientific">Digitaria exilis</name>
    <dbReference type="NCBI Taxonomy" id="1010633"/>
    <lineage>
        <taxon>Eukaryota</taxon>
        <taxon>Viridiplantae</taxon>
        <taxon>Streptophyta</taxon>
        <taxon>Embryophyta</taxon>
        <taxon>Tracheophyta</taxon>
        <taxon>Spermatophyta</taxon>
        <taxon>Magnoliopsida</taxon>
        <taxon>Liliopsida</taxon>
        <taxon>Poales</taxon>
        <taxon>Poaceae</taxon>
        <taxon>PACMAD clade</taxon>
        <taxon>Panicoideae</taxon>
        <taxon>Panicodae</taxon>
        <taxon>Paniceae</taxon>
        <taxon>Anthephorinae</taxon>
        <taxon>Digitaria</taxon>
    </lineage>
</organism>
<dbReference type="OrthoDB" id="691434at2759"/>
<proteinExistence type="predicted"/>
<name>A0A835EVH0_9POAL</name>
<dbReference type="AlphaFoldDB" id="A0A835EVH0"/>